<reference evidence="1" key="1">
    <citation type="journal article" date="2019" name="MBio">
        <title>Virus Genomes from Deep Sea Sediments Expand the Ocean Megavirome and Support Independent Origins of Viral Gigantism.</title>
        <authorList>
            <person name="Backstrom D."/>
            <person name="Yutin N."/>
            <person name="Jorgensen S.L."/>
            <person name="Dharamshi J."/>
            <person name="Homa F."/>
            <person name="Zaremba-Niedwiedzka K."/>
            <person name="Spang A."/>
            <person name="Wolf Y.I."/>
            <person name="Koonin E.V."/>
            <person name="Ettema T.J."/>
        </authorList>
    </citation>
    <scope>NUCLEOTIDE SEQUENCE</scope>
</reference>
<dbReference type="EMBL" id="MK500327">
    <property type="protein sequence ID" value="QBK85482.1"/>
    <property type="molecule type" value="Genomic_DNA"/>
</dbReference>
<organism evidence="1">
    <name type="scientific">Marseillevirus LCMAC101</name>
    <dbReference type="NCBI Taxonomy" id="2506602"/>
    <lineage>
        <taxon>Viruses</taxon>
        <taxon>Varidnaviria</taxon>
        <taxon>Bamfordvirae</taxon>
        <taxon>Nucleocytoviricota</taxon>
        <taxon>Megaviricetes</taxon>
        <taxon>Pimascovirales</taxon>
        <taxon>Pimascovirales incertae sedis</taxon>
        <taxon>Marseilleviridae</taxon>
    </lineage>
</organism>
<protein>
    <submittedName>
        <fullName evidence="1">Uncharacterized protein</fullName>
    </submittedName>
</protein>
<gene>
    <name evidence="1" type="ORF">LCMAC101_00690</name>
</gene>
<proteinExistence type="predicted"/>
<evidence type="ECO:0000313" key="1">
    <source>
        <dbReference type="EMBL" id="QBK85482.1"/>
    </source>
</evidence>
<name>A0A481YQL6_9VIRU</name>
<sequence>MTIDYFLIDFMVQYYARNQEKSGILTNGSGRECGYQLTLSKHDYSNVQTYLLEDYVRDEDDLDYVMVVSPSQLDIILHIATV</sequence>
<accession>A0A481YQL6</accession>